<dbReference type="AlphaFoldDB" id="A0A5R9GL03"/>
<gene>
    <name evidence="2" type="ORF">FE782_10740</name>
</gene>
<proteinExistence type="predicted"/>
<comment type="caution">
    <text evidence="2">The sequence shown here is derived from an EMBL/GenBank/DDBJ whole genome shotgun (WGS) entry which is preliminary data.</text>
</comment>
<reference evidence="2 3" key="1">
    <citation type="submission" date="2019-05" db="EMBL/GenBank/DDBJ databases">
        <authorList>
            <person name="Narsing Rao M.P."/>
            <person name="Li W.J."/>
        </authorList>
    </citation>
    <scope>NUCLEOTIDE SEQUENCE [LARGE SCALE GENOMIC DNA]</scope>
    <source>
        <strain evidence="2 3">SYSU_K30003</strain>
    </source>
</reference>
<feature type="transmembrane region" description="Helical" evidence="1">
    <location>
        <begin position="88"/>
        <end position="105"/>
    </location>
</feature>
<dbReference type="GO" id="GO:0016787">
    <property type="term" value="F:hydrolase activity"/>
    <property type="evidence" value="ECO:0007669"/>
    <property type="project" value="UniProtKB-KW"/>
</dbReference>
<keyword evidence="3" id="KW-1185">Reference proteome</keyword>
<feature type="transmembrane region" description="Helical" evidence="1">
    <location>
        <begin position="112"/>
        <end position="130"/>
    </location>
</feature>
<dbReference type="InterPro" id="IPR007404">
    <property type="entry name" value="YdjM-like"/>
</dbReference>
<evidence type="ECO:0000313" key="2">
    <source>
        <dbReference type="EMBL" id="TLS52435.1"/>
    </source>
</evidence>
<dbReference type="EMBL" id="VCIW01000005">
    <property type="protein sequence ID" value="TLS52435.1"/>
    <property type="molecule type" value="Genomic_DNA"/>
</dbReference>
<keyword evidence="1" id="KW-0812">Transmembrane</keyword>
<dbReference type="OrthoDB" id="2706144at2"/>
<evidence type="ECO:0000256" key="1">
    <source>
        <dbReference type="SAM" id="Phobius"/>
    </source>
</evidence>
<dbReference type="Pfam" id="PF04307">
    <property type="entry name" value="YdjM"/>
    <property type="match status" value="1"/>
</dbReference>
<keyword evidence="1" id="KW-1133">Transmembrane helix</keyword>
<keyword evidence="2" id="KW-0378">Hydrolase</keyword>
<feature type="transmembrane region" description="Helical" evidence="1">
    <location>
        <begin position="150"/>
        <end position="168"/>
    </location>
</feature>
<keyword evidence="1" id="KW-0472">Membrane</keyword>
<dbReference type="RefSeq" id="WP_138194091.1">
    <property type="nucleotide sequence ID" value="NZ_VCIW01000005.1"/>
</dbReference>
<feature type="transmembrane region" description="Helical" evidence="1">
    <location>
        <begin position="29"/>
        <end position="52"/>
    </location>
</feature>
<protein>
    <submittedName>
        <fullName evidence="2">Metal-dependent hydrolase</fullName>
    </submittedName>
</protein>
<feature type="transmembrane region" description="Helical" evidence="1">
    <location>
        <begin position="64"/>
        <end position="82"/>
    </location>
</feature>
<name>A0A5R9GL03_9BACL</name>
<feature type="transmembrane region" description="Helical" evidence="1">
    <location>
        <begin position="7"/>
        <end position="23"/>
    </location>
</feature>
<evidence type="ECO:0000313" key="3">
    <source>
        <dbReference type="Proteomes" id="UP000309676"/>
    </source>
</evidence>
<dbReference type="Proteomes" id="UP000309676">
    <property type="component" value="Unassembled WGS sequence"/>
</dbReference>
<organism evidence="2 3">
    <name type="scientific">Paenibacillus antri</name>
    <dbReference type="NCBI Taxonomy" id="2582848"/>
    <lineage>
        <taxon>Bacteria</taxon>
        <taxon>Bacillati</taxon>
        <taxon>Bacillota</taxon>
        <taxon>Bacilli</taxon>
        <taxon>Bacillales</taxon>
        <taxon>Paenibacillaceae</taxon>
        <taxon>Paenibacillus</taxon>
    </lineage>
</organism>
<sequence length="215" mass="23357">MKGSTHLAIGAAIGAASTLYYPFHPNHGAVYMLVASFSALAADLDGPSLLSGKLGKLSRWLRGFALWSGILLVIANAYWFVFEDWFSFQYSSIAVVVLLLSLVTSQGTIRNALVSIVGLGLMYAGLRSGQAWLMELGGFVAWVPWLKHRGMTHTVWALLIWGTIGWGLEKQIGIPGVTATAVAGYASHLLADMLTPNGVKWLSPLYKKSFKFIPR</sequence>
<accession>A0A5R9GL03</accession>